<dbReference type="Proteomes" id="UP000184079">
    <property type="component" value="Unassembled WGS sequence"/>
</dbReference>
<sequence length="80" mass="9294">MKMLRLPFVRTLIFCILVLFLLVTNKLTVLNFFVLGGLYSLIESLMAKKELDVETGNKWMDIGWVFILLTTMILVIIHTF</sequence>
<dbReference type="AlphaFoldDB" id="A0A1M5WM64"/>
<evidence type="ECO:0000256" key="1">
    <source>
        <dbReference type="SAM" id="Phobius"/>
    </source>
</evidence>
<accession>A0A1M5WM64</accession>
<gene>
    <name evidence="2" type="ORF">SAMN05421807_11711</name>
</gene>
<keyword evidence="1" id="KW-1133">Transmembrane helix</keyword>
<name>A0A1M5WM64_9BACI</name>
<proteinExistence type="predicted"/>
<organism evidence="2 3">
    <name type="scientific">Virgibacillus chiguensis</name>
    <dbReference type="NCBI Taxonomy" id="411959"/>
    <lineage>
        <taxon>Bacteria</taxon>
        <taxon>Bacillati</taxon>
        <taxon>Bacillota</taxon>
        <taxon>Bacilli</taxon>
        <taxon>Bacillales</taxon>
        <taxon>Bacillaceae</taxon>
        <taxon>Virgibacillus</taxon>
    </lineage>
</organism>
<dbReference type="OrthoDB" id="3010384at2"/>
<keyword evidence="1" id="KW-0812">Transmembrane</keyword>
<feature type="transmembrane region" description="Helical" evidence="1">
    <location>
        <begin position="12"/>
        <end position="42"/>
    </location>
</feature>
<dbReference type="EMBL" id="FQXD01000017">
    <property type="protein sequence ID" value="SHH88093.1"/>
    <property type="molecule type" value="Genomic_DNA"/>
</dbReference>
<keyword evidence="3" id="KW-1185">Reference proteome</keyword>
<evidence type="ECO:0000313" key="2">
    <source>
        <dbReference type="EMBL" id="SHH88093.1"/>
    </source>
</evidence>
<feature type="transmembrane region" description="Helical" evidence="1">
    <location>
        <begin position="62"/>
        <end position="79"/>
    </location>
</feature>
<reference evidence="3" key="1">
    <citation type="submission" date="2016-11" db="EMBL/GenBank/DDBJ databases">
        <authorList>
            <person name="Varghese N."/>
            <person name="Submissions S."/>
        </authorList>
    </citation>
    <scope>NUCLEOTIDE SEQUENCE [LARGE SCALE GENOMIC DNA]</scope>
    <source>
        <strain evidence="3">CGMCC 1.6496</strain>
    </source>
</reference>
<protein>
    <submittedName>
        <fullName evidence="2">Uncharacterized protein</fullName>
    </submittedName>
</protein>
<evidence type="ECO:0000313" key="3">
    <source>
        <dbReference type="Proteomes" id="UP000184079"/>
    </source>
</evidence>
<keyword evidence="1" id="KW-0472">Membrane</keyword>